<dbReference type="Proteomes" id="UP000533476">
    <property type="component" value="Unassembled WGS sequence"/>
</dbReference>
<proteinExistence type="predicted"/>
<name>A0A7Y0Q4S3_9FIRM</name>
<protein>
    <submittedName>
        <fullName evidence="3">Phosphotransferase family protein</fullName>
    </submittedName>
</protein>
<feature type="transmembrane region" description="Helical" evidence="1">
    <location>
        <begin position="290"/>
        <end position="310"/>
    </location>
</feature>
<reference evidence="3 4" key="1">
    <citation type="submission" date="2020-04" db="EMBL/GenBank/DDBJ databases">
        <authorList>
            <person name="Zhang R."/>
            <person name="Schippers A."/>
        </authorList>
    </citation>
    <scope>NUCLEOTIDE SEQUENCE [LARGE SCALE GENOMIC DNA]</scope>
    <source>
        <strain evidence="3 4">DSM 109850</strain>
    </source>
</reference>
<keyword evidence="1" id="KW-1133">Transmembrane helix</keyword>
<dbReference type="Pfam" id="PF01636">
    <property type="entry name" value="APH"/>
    <property type="match status" value="1"/>
</dbReference>
<dbReference type="EMBL" id="JABBVZ010000054">
    <property type="protein sequence ID" value="NMP23524.1"/>
    <property type="molecule type" value="Genomic_DNA"/>
</dbReference>
<keyword evidence="1" id="KW-0472">Membrane</keyword>
<dbReference type="Gene3D" id="3.90.1200.10">
    <property type="match status" value="1"/>
</dbReference>
<dbReference type="PANTHER" id="PTHR47829:SF1">
    <property type="entry name" value="HAD FAMILY PHOSPHATASE"/>
    <property type="match status" value="1"/>
</dbReference>
<accession>A0A7Y0Q4S3</accession>
<keyword evidence="3" id="KW-0808">Transferase</keyword>
<gene>
    <name evidence="3" type="ORF">HIJ39_14345</name>
</gene>
<feature type="domain" description="Aminoglycoside phosphotransferase" evidence="2">
    <location>
        <begin position="30"/>
        <end position="262"/>
    </location>
</feature>
<dbReference type="RefSeq" id="WP_169100892.1">
    <property type="nucleotide sequence ID" value="NZ_JABBVZ010000054.1"/>
</dbReference>
<keyword evidence="1" id="KW-0812">Transmembrane</keyword>
<dbReference type="InterPro" id="IPR041726">
    <property type="entry name" value="ACAD10_11_N"/>
</dbReference>
<dbReference type="AlphaFoldDB" id="A0A7Y0Q4S3"/>
<dbReference type="GO" id="GO:0016740">
    <property type="term" value="F:transferase activity"/>
    <property type="evidence" value="ECO:0007669"/>
    <property type="project" value="UniProtKB-KW"/>
</dbReference>
<dbReference type="InterPro" id="IPR052898">
    <property type="entry name" value="ACAD10-like"/>
</dbReference>
<sequence>MIPMRPGEELDLSALAPFLNIVFPGEGPWTVEQFAAGHSNLTYLLSAPSRRVVLRRPPNGPVAPRAHDMKREYQFLYALHPEFRWAPEVYALAEEDQSPLGVPFFLMEARSGVLVDRAFPYEPAMGPRISQVMVERLADLHQIDWRQTPLKNLVKPEGFMSRQVEGWIGRYQRAKTDEVPGLDALLRWLIDHLPESDQATVIHYDYKLDNVLFTSTFDDLTGVFDWEMATVGEPMADVAVAMSYWTEATDPEILQKALSGHGLTARPGFYSRRDWIEAYARRTGRPIRDFGYYLTFAYFKLAVILQQIYYRFVSGQTQDMRFAHFDVAVRQLLEVAMDQSRRKEG</sequence>
<evidence type="ECO:0000313" key="4">
    <source>
        <dbReference type="Proteomes" id="UP000533476"/>
    </source>
</evidence>
<dbReference type="InterPro" id="IPR002575">
    <property type="entry name" value="Aminoglycoside_PTrfase"/>
</dbReference>
<comment type="caution">
    <text evidence="3">The sequence shown here is derived from an EMBL/GenBank/DDBJ whole genome shotgun (WGS) entry which is preliminary data.</text>
</comment>
<evidence type="ECO:0000313" key="3">
    <source>
        <dbReference type="EMBL" id="NMP23524.1"/>
    </source>
</evidence>
<keyword evidence="4" id="KW-1185">Reference proteome</keyword>
<evidence type="ECO:0000256" key="1">
    <source>
        <dbReference type="SAM" id="Phobius"/>
    </source>
</evidence>
<dbReference type="SUPFAM" id="SSF56112">
    <property type="entry name" value="Protein kinase-like (PK-like)"/>
    <property type="match status" value="1"/>
</dbReference>
<dbReference type="CDD" id="cd05154">
    <property type="entry name" value="ACAD10_11_N-like"/>
    <property type="match status" value="1"/>
</dbReference>
<evidence type="ECO:0000259" key="2">
    <source>
        <dbReference type="Pfam" id="PF01636"/>
    </source>
</evidence>
<dbReference type="PANTHER" id="PTHR47829">
    <property type="entry name" value="HYDROLASE, PUTATIVE (AFU_ORTHOLOGUE AFUA_1G12880)-RELATED"/>
    <property type="match status" value="1"/>
</dbReference>
<dbReference type="InterPro" id="IPR011009">
    <property type="entry name" value="Kinase-like_dom_sf"/>
</dbReference>
<dbReference type="Gene3D" id="3.30.200.20">
    <property type="entry name" value="Phosphorylase Kinase, domain 1"/>
    <property type="match status" value="1"/>
</dbReference>
<organism evidence="3 4">
    <name type="scientific">Sulfobacillus harzensis</name>
    <dbReference type="NCBI Taxonomy" id="2729629"/>
    <lineage>
        <taxon>Bacteria</taxon>
        <taxon>Bacillati</taxon>
        <taxon>Bacillota</taxon>
        <taxon>Clostridia</taxon>
        <taxon>Eubacteriales</taxon>
        <taxon>Clostridiales Family XVII. Incertae Sedis</taxon>
        <taxon>Sulfobacillus</taxon>
    </lineage>
</organism>